<dbReference type="InterPro" id="IPR041711">
    <property type="entry name" value="Met-tRNA-FMT_N"/>
</dbReference>
<comment type="similarity">
    <text evidence="2 8">Belongs to the Fmt family.</text>
</comment>
<dbReference type="InterPro" id="IPR005794">
    <property type="entry name" value="Fmt"/>
</dbReference>
<feature type="domain" description="Formyl transferase C-terminal" evidence="10">
    <location>
        <begin position="206"/>
        <end position="301"/>
    </location>
</feature>
<protein>
    <recommendedName>
        <fullName evidence="4 8">Methionyl-tRNA formyltransferase</fullName>
        <ecNumber evidence="3 8">2.1.2.9</ecNumber>
    </recommendedName>
</protein>
<dbReference type="SUPFAM" id="SSF53328">
    <property type="entry name" value="Formyltransferase"/>
    <property type="match status" value="1"/>
</dbReference>
<evidence type="ECO:0000313" key="12">
    <source>
        <dbReference type="Proteomes" id="UP000823632"/>
    </source>
</evidence>
<dbReference type="CDD" id="cd08704">
    <property type="entry name" value="Met_tRNA_FMT_C"/>
    <property type="match status" value="1"/>
</dbReference>
<keyword evidence="5 8" id="KW-0808">Transferase</keyword>
<feature type="domain" description="Formyl transferase N-terminal" evidence="9">
    <location>
        <begin position="3"/>
        <end position="176"/>
    </location>
</feature>
<keyword evidence="6 8" id="KW-0648">Protein biosynthesis</keyword>
<comment type="caution">
    <text evidence="11">The sequence shown here is derived from an EMBL/GenBank/DDBJ whole genome shotgun (WGS) entry which is preliminary data.</text>
</comment>
<feature type="binding site" evidence="8">
    <location>
        <begin position="112"/>
        <end position="115"/>
    </location>
    <ligand>
        <name>(6S)-5,6,7,8-tetrahydrofolate</name>
        <dbReference type="ChEBI" id="CHEBI:57453"/>
    </ligand>
</feature>
<evidence type="ECO:0000256" key="1">
    <source>
        <dbReference type="ARBA" id="ARBA00002606"/>
    </source>
</evidence>
<evidence type="ECO:0000256" key="8">
    <source>
        <dbReference type="HAMAP-Rule" id="MF_00182"/>
    </source>
</evidence>
<sequence>MIKVVFFGTPKIALKSLEYLYNSDKIEVVAVVTQPDKPSGRGHKMTASPIKEFAIVHNLPVFQPKSIRKEPEIQSELQKLEPDFFVTFAFGQILSQEVLDIPKYETINLHASLLPKYRGANPIQRAIINGDKETGICTMITELGLDCGDVCLKKVIPISDTTNCEDLFNTISEDSPVLLEKTLVGLVDKTITPQPQCEDGVCMANKLTKEETLIDWTNSANDIHNLVRGIYKFPSAYFLHNNKIIKVMQTCVCEGSGKPGEILDISKDGLKVACGNGSLKLVRIKPEGKGEMNARDWYNGLKEKNGVL</sequence>
<dbReference type="InterPro" id="IPR005793">
    <property type="entry name" value="Formyl_trans_C"/>
</dbReference>
<comment type="catalytic activity">
    <reaction evidence="7 8">
        <text>L-methionyl-tRNA(fMet) + (6R)-10-formyltetrahydrofolate = N-formyl-L-methionyl-tRNA(fMet) + (6S)-5,6,7,8-tetrahydrofolate + H(+)</text>
        <dbReference type="Rhea" id="RHEA:24380"/>
        <dbReference type="Rhea" id="RHEA-COMP:9952"/>
        <dbReference type="Rhea" id="RHEA-COMP:9953"/>
        <dbReference type="ChEBI" id="CHEBI:15378"/>
        <dbReference type="ChEBI" id="CHEBI:57453"/>
        <dbReference type="ChEBI" id="CHEBI:78530"/>
        <dbReference type="ChEBI" id="CHEBI:78844"/>
        <dbReference type="ChEBI" id="CHEBI:195366"/>
        <dbReference type="EC" id="2.1.2.9"/>
    </reaction>
</comment>
<dbReference type="Pfam" id="PF02911">
    <property type="entry name" value="Formyl_trans_C"/>
    <property type="match status" value="1"/>
</dbReference>
<dbReference type="InterPro" id="IPR044135">
    <property type="entry name" value="Met-tRNA-FMT_C"/>
</dbReference>
<dbReference type="Pfam" id="PF00551">
    <property type="entry name" value="Formyl_trans_N"/>
    <property type="match status" value="1"/>
</dbReference>
<evidence type="ECO:0000256" key="5">
    <source>
        <dbReference type="ARBA" id="ARBA00022679"/>
    </source>
</evidence>
<dbReference type="InterPro" id="IPR036477">
    <property type="entry name" value="Formyl_transf_N_sf"/>
</dbReference>
<dbReference type="EC" id="2.1.2.9" evidence="3 8"/>
<dbReference type="GO" id="GO:0005829">
    <property type="term" value="C:cytosol"/>
    <property type="evidence" value="ECO:0007669"/>
    <property type="project" value="TreeGrafter"/>
</dbReference>
<evidence type="ECO:0000313" key="11">
    <source>
        <dbReference type="EMBL" id="MBO8429871.1"/>
    </source>
</evidence>
<dbReference type="Gene3D" id="3.10.25.10">
    <property type="entry name" value="Formyl transferase, C-terminal domain"/>
    <property type="match status" value="1"/>
</dbReference>
<dbReference type="CDD" id="cd08646">
    <property type="entry name" value="FMT_core_Met-tRNA-FMT_N"/>
    <property type="match status" value="1"/>
</dbReference>
<evidence type="ECO:0000256" key="6">
    <source>
        <dbReference type="ARBA" id="ARBA00022917"/>
    </source>
</evidence>
<dbReference type="SUPFAM" id="SSF50486">
    <property type="entry name" value="FMT C-terminal domain-like"/>
    <property type="match status" value="1"/>
</dbReference>
<comment type="function">
    <text evidence="1 8">Attaches a formyl group to the free amino group of methionyl-tRNA(fMet). The formyl group appears to play a dual role in the initiator identity of N-formylmethionyl-tRNA by promoting its recognition by IF2 and preventing the misappropriation of this tRNA by the elongation apparatus.</text>
</comment>
<dbReference type="NCBIfam" id="TIGR00460">
    <property type="entry name" value="fmt"/>
    <property type="match status" value="1"/>
</dbReference>
<dbReference type="Gene3D" id="3.40.50.170">
    <property type="entry name" value="Formyl transferase, N-terminal domain"/>
    <property type="match status" value="1"/>
</dbReference>
<evidence type="ECO:0000256" key="2">
    <source>
        <dbReference type="ARBA" id="ARBA00010699"/>
    </source>
</evidence>
<accession>A0A9D9DNX5</accession>
<evidence type="ECO:0000256" key="7">
    <source>
        <dbReference type="ARBA" id="ARBA00048558"/>
    </source>
</evidence>
<reference evidence="11" key="2">
    <citation type="journal article" date="2021" name="PeerJ">
        <title>Extensive microbial diversity within the chicken gut microbiome revealed by metagenomics and culture.</title>
        <authorList>
            <person name="Gilroy R."/>
            <person name="Ravi A."/>
            <person name="Getino M."/>
            <person name="Pursley I."/>
            <person name="Horton D.L."/>
            <person name="Alikhan N.F."/>
            <person name="Baker D."/>
            <person name="Gharbi K."/>
            <person name="Hall N."/>
            <person name="Watson M."/>
            <person name="Adriaenssens E.M."/>
            <person name="Foster-Nyarko E."/>
            <person name="Jarju S."/>
            <person name="Secka A."/>
            <person name="Antonio M."/>
            <person name="Oren A."/>
            <person name="Chaudhuri R.R."/>
            <person name="La Ragione R."/>
            <person name="Hildebrand F."/>
            <person name="Pallen M.J."/>
        </authorList>
    </citation>
    <scope>NUCLEOTIDE SEQUENCE</scope>
    <source>
        <strain evidence="11">10192</strain>
    </source>
</reference>
<evidence type="ECO:0000256" key="4">
    <source>
        <dbReference type="ARBA" id="ARBA00016014"/>
    </source>
</evidence>
<dbReference type="InterPro" id="IPR002376">
    <property type="entry name" value="Formyl_transf_N"/>
</dbReference>
<organism evidence="11 12">
    <name type="scientific">Candidatus Scatousia excrementipullorum</name>
    <dbReference type="NCBI Taxonomy" id="2840936"/>
    <lineage>
        <taxon>Bacteria</taxon>
        <taxon>Candidatus Scatousia</taxon>
    </lineage>
</organism>
<dbReference type="GO" id="GO:0004479">
    <property type="term" value="F:methionyl-tRNA formyltransferase activity"/>
    <property type="evidence" value="ECO:0007669"/>
    <property type="project" value="UniProtKB-UniRule"/>
</dbReference>
<evidence type="ECO:0000259" key="10">
    <source>
        <dbReference type="Pfam" id="PF02911"/>
    </source>
</evidence>
<dbReference type="Proteomes" id="UP000823632">
    <property type="component" value="Unassembled WGS sequence"/>
</dbReference>
<proteinExistence type="inferred from homology"/>
<dbReference type="AlphaFoldDB" id="A0A9D9DNX5"/>
<dbReference type="PANTHER" id="PTHR11138:SF5">
    <property type="entry name" value="METHIONYL-TRNA FORMYLTRANSFERASE, MITOCHONDRIAL"/>
    <property type="match status" value="1"/>
</dbReference>
<dbReference type="PANTHER" id="PTHR11138">
    <property type="entry name" value="METHIONYL-TRNA FORMYLTRANSFERASE"/>
    <property type="match status" value="1"/>
</dbReference>
<evidence type="ECO:0000259" key="9">
    <source>
        <dbReference type="Pfam" id="PF00551"/>
    </source>
</evidence>
<name>A0A9D9DNX5_9BACT</name>
<dbReference type="InterPro" id="IPR037022">
    <property type="entry name" value="Formyl_trans_C_sf"/>
</dbReference>
<dbReference type="HAMAP" id="MF_00182">
    <property type="entry name" value="Formyl_trans"/>
    <property type="match status" value="1"/>
</dbReference>
<gene>
    <name evidence="8" type="primary">fmt</name>
    <name evidence="11" type="ORF">IAC76_00650</name>
</gene>
<dbReference type="EMBL" id="JADIND010000013">
    <property type="protein sequence ID" value="MBO8429871.1"/>
    <property type="molecule type" value="Genomic_DNA"/>
</dbReference>
<evidence type="ECO:0000256" key="3">
    <source>
        <dbReference type="ARBA" id="ARBA00012261"/>
    </source>
</evidence>
<dbReference type="InterPro" id="IPR011034">
    <property type="entry name" value="Formyl_transferase-like_C_sf"/>
</dbReference>
<reference evidence="11" key="1">
    <citation type="submission" date="2020-10" db="EMBL/GenBank/DDBJ databases">
        <authorList>
            <person name="Gilroy R."/>
        </authorList>
    </citation>
    <scope>NUCLEOTIDE SEQUENCE</scope>
    <source>
        <strain evidence="11">10192</strain>
    </source>
</reference>